<evidence type="ECO:0000259" key="5">
    <source>
        <dbReference type="PROSITE" id="PS50110"/>
    </source>
</evidence>
<accession>A0ABR1MVJ1</accession>
<dbReference type="InterPro" id="IPR011006">
    <property type="entry name" value="CheY-like_superfamily"/>
</dbReference>
<feature type="compositionally biased region" description="Acidic residues" evidence="3">
    <location>
        <begin position="1301"/>
        <end position="1316"/>
    </location>
</feature>
<evidence type="ECO:0000313" key="6">
    <source>
        <dbReference type="EMBL" id="KAK7606952.1"/>
    </source>
</evidence>
<evidence type="ECO:0000256" key="2">
    <source>
        <dbReference type="PROSITE-ProRule" id="PRU00169"/>
    </source>
</evidence>
<dbReference type="PROSITE" id="PS50109">
    <property type="entry name" value="HIS_KIN"/>
    <property type="match status" value="1"/>
</dbReference>
<feature type="region of interest" description="Disordered" evidence="3">
    <location>
        <begin position="1296"/>
        <end position="1316"/>
    </location>
</feature>
<dbReference type="Gene3D" id="1.10.287.130">
    <property type="match status" value="1"/>
</dbReference>
<dbReference type="SUPFAM" id="SSF52172">
    <property type="entry name" value="CheY-like"/>
    <property type="match status" value="1"/>
</dbReference>
<dbReference type="InterPro" id="IPR005467">
    <property type="entry name" value="His_kinase_dom"/>
</dbReference>
<protein>
    <submittedName>
        <fullName evidence="6">Uncharacterized protein</fullName>
    </submittedName>
</protein>
<dbReference type="SMART" id="SM00387">
    <property type="entry name" value="HATPase_c"/>
    <property type="match status" value="1"/>
</dbReference>
<dbReference type="InterPro" id="IPR001789">
    <property type="entry name" value="Sig_transdc_resp-reg_receiver"/>
</dbReference>
<dbReference type="PANTHER" id="PTHR43719">
    <property type="entry name" value="TWO-COMPONENT HISTIDINE KINASE"/>
    <property type="match status" value="1"/>
</dbReference>
<dbReference type="SMART" id="SM00388">
    <property type="entry name" value="HisKA"/>
    <property type="match status" value="1"/>
</dbReference>
<dbReference type="SUPFAM" id="SSF55874">
    <property type="entry name" value="ATPase domain of HSP90 chaperone/DNA topoisomerase II/histidine kinase"/>
    <property type="match status" value="1"/>
</dbReference>
<dbReference type="EMBL" id="JBBPBF010000041">
    <property type="protein sequence ID" value="KAK7606952.1"/>
    <property type="molecule type" value="Genomic_DNA"/>
</dbReference>
<feature type="domain" description="Histidine kinase" evidence="4">
    <location>
        <begin position="558"/>
        <end position="854"/>
    </location>
</feature>
<evidence type="ECO:0000256" key="3">
    <source>
        <dbReference type="SAM" id="MobiDB-lite"/>
    </source>
</evidence>
<feature type="region of interest" description="Disordered" evidence="3">
    <location>
        <begin position="728"/>
        <end position="755"/>
    </location>
</feature>
<feature type="domain" description="Response regulatory" evidence="5">
    <location>
        <begin position="1112"/>
        <end position="1293"/>
    </location>
</feature>
<feature type="region of interest" description="Disordered" evidence="3">
    <location>
        <begin position="332"/>
        <end position="390"/>
    </location>
</feature>
<feature type="region of interest" description="Disordered" evidence="3">
    <location>
        <begin position="1008"/>
        <end position="1091"/>
    </location>
</feature>
<feature type="modified residue" description="4-aspartylphosphate" evidence="2">
    <location>
        <position position="1167"/>
    </location>
</feature>
<proteinExistence type="predicted"/>
<comment type="caution">
    <text evidence="6">The sequence shown here is derived from an EMBL/GenBank/DDBJ whole genome shotgun (WGS) entry which is preliminary data.</text>
</comment>
<sequence>MIATVISHELRKYTDTGQFPPHPAGHESPLGLDSCPSESSDVCNALAAFAQVVATQLDVFGAFVNLSDGRTQRLVAGNWRRTSSNTDTLRLARSEADRETWLWLARRSIGQAPGPLLANGAFAVDLVHHDRTADLPCVSEAPHLRHYAAAPLTTKLGIKIGTLFILDNSKGRDGVSADDLEFLVSVANKCMSQLESTRQIYLRQRVDRICGSLGSFIQYRSLFSKVHEKRPSLGSWGKHRSSTACNGLAMANQNNDALTRATPGPHTSTSSSQQPENSHMSNECSKSNGSPPKRPSETTYQSVFRRAAESLGEALDVDGVLFVNGVVNLKGSYSSTAEPDQGFRADAARKPRSRSADLTLQRRPSTNGKSPPRPCKSQQRRQRSESPGERIFASTDCQKKNLTRHPGESLGFWSRDSYGEPFAKEPSDTAFGLDHVDEGFLQLLLDRYPGGNIWYIEEDHKPFTFSGEELRAAHPRDDFMQLCRAFPEARQLIFAPLMDPVSLKLLAGCFAWTKQPSPIFTPDSDIRPLRGFLHAVEAEISRIDTVAAVKQQEAFVSAVSHELRTPLHGILGAVELFGETQLDSFQQGLAESIRSCGTTLHDTLSSVLSYAQINQFERRRKRPEACGQNQFSSEICKKSDRTSYGLLSTTDIATLCEETVEVTAGGHVYNNPNSMDDVVVTMDIQWRENWRFLTEPGALRRVMSNIIGNALKYTKKGFVEVSLHVEEGQSFEKPSKPNNAANRDQSESPCSPIVSPKTIWNRNEVLEDSVSPVKDDVKHVVFTVTDSGKGMSRDFLEKHLFVPFTQEDSGMASQGVGLGMSIVKSLVALLDGKIHVRSQPRKGSSITVSIPMVEGSLCNSSPTITPADRAISLLRKKQPKVAVLGLPSMIKDSLNMYLRDWFQAIVQDPEEEACEPDILIVEQTDQDITEVTKLQCDAGKMALLGIGMSPSLRRISGEFDHGFRVQKTACRPIGPNKLAKSLLACLEDPLSNPLSSKSIHFQSTFPPMERMEVDPPSPDPYDAPSPTKRPRYCGNLAQGNGNQQHPTSLLTQIPQLKPSSSPPVLLPPDGRKRDSQYDSPISTPTTATRPGSMMAMAVEEQRQEQSSSARPRLLLVDDNDVNLMLLGKIMRKHGFVNYEMARNGEQAVEAFERARGQGAAFDIIFMDMMMPVLNGFAATRAIRAIESQQQQQQQQHCSPSAPPANTAAAALLLPATSSSSSPSEPAPLPSHSSCHCTAAPRASPASAATAFVVALTALSSRSEEEDAHAAGADVVLSKPFLQGRVVEIVQGWLGAFREDNADADDDNDDDDDDDEI</sequence>
<dbReference type="PRINTS" id="PR00344">
    <property type="entry name" value="BCTRLSENSOR"/>
</dbReference>
<feature type="compositionally biased region" description="Polar residues" evidence="3">
    <location>
        <begin position="1037"/>
        <end position="1053"/>
    </location>
</feature>
<dbReference type="CDD" id="cd17546">
    <property type="entry name" value="REC_hyHK_CKI1_RcsC-like"/>
    <property type="match status" value="1"/>
</dbReference>
<feature type="compositionally biased region" description="Polar residues" evidence="3">
    <location>
        <begin position="1077"/>
        <end position="1089"/>
    </location>
</feature>
<dbReference type="InterPro" id="IPR050956">
    <property type="entry name" value="2C_system_His_kinase"/>
</dbReference>
<dbReference type="Gene3D" id="3.30.565.10">
    <property type="entry name" value="Histidine kinase-like ATPase, C-terminal domain"/>
    <property type="match status" value="1"/>
</dbReference>
<dbReference type="PROSITE" id="PS50110">
    <property type="entry name" value="RESPONSE_REGULATORY"/>
    <property type="match status" value="1"/>
</dbReference>
<keyword evidence="1 2" id="KW-0597">Phosphoprotein</keyword>
<keyword evidence="7" id="KW-1185">Reference proteome</keyword>
<dbReference type="SMART" id="SM00448">
    <property type="entry name" value="REC"/>
    <property type="match status" value="1"/>
</dbReference>
<evidence type="ECO:0000259" key="4">
    <source>
        <dbReference type="PROSITE" id="PS50109"/>
    </source>
</evidence>
<feature type="region of interest" description="Disordered" evidence="3">
    <location>
        <begin position="14"/>
        <end position="33"/>
    </location>
</feature>
<dbReference type="InterPro" id="IPR036097">
    <property type="entry name" value="HisK_dim/P_sf"/>
</dbReference>
<dbReference type="CDD" id="cd00082">
    <property type="entry name" value="HisKA"/>
    <property type="match status" value="1"/>
</dbReference>
<feature type="compositionally biased region" description="Polar residues" evidence="3">
    <location>
        <begin position="265"/>
        <end position="290"/>
    </location>
</feature>
<dbReference type="PANTHER" id="PTHR43719:SF72">
    <property type="entry name" value="HISTIDINE KINASE_RESPONSE REGULATOR, PUTATIVE (AFU_ORTHOLOGUE AFUA_8G06140)-RELATED"/>
    <property type="match status" value="1"/>
</dbReference>
<dbReference type="Gene3D" id="3.40.50.2300">
    <property type="match status" value="1"/>
</dbReference>
<feature type="region of interest" description="Disordered" evidence="3">
    <location>
        <begin position="257"/>
        <end position="300"/>
    </location>
</feature>
<feature type="compositionally biased region" description="Polar residues" evidence="3">
    <location>
        <begin position="356"/>
        <end position="369"/>
    </location>
</feature>
<dbReference type="Pfam" id="PF02518">
    <property type="entry name" value="HATPase_c"/>
    <property type="match status" value="1"/>
</dbReference>
<name>A0ABR1MVJ1_9PEZI</name>
<feature type="region of interest" description="Disordered" evidence="3">
    <location>
        <begin position="1215"/>
        <end position="1239"/>
    </location>
</feature>
<evidence type="ECO:0000256" key="1">
    <source>
        <dbReference type="ARBA" id="ARBA00022553"/>
    </source>
</evidence>
<dbReference type="SUPFAM" id="SSF55781">
    <property type="entry name" value="GAF domain-like"/>
    <property type="match status" value="1"/>
</dbReference>
<dbReference type="Pfam" id="PF00072">
    <property type="entry name" value="Response_reg"/>
    <property type="match status" value="1"/>
</dbReference>
<dbReference type="InterPro" id="IPR004358">
    <property type="entry name" value="Sig_transdc_His_kin-like_C"/>
</dbReference>
<dbReference type="SUPFAM" id="SSF47384">
    <property type="entry name" value="Homodimeric domain of signal transducing histidine kinase"/>
    <property type="match status" value="1"/>
</dbReference>
<organism evidence="6 7">
    <name type="scientific">Phyllosticta paracitricarpa</name>
    <dbReference type="NCBI Taxonomy" id="2016321"/>
    <lineage>
        <taxon>Eukaryota</taxon>
        <taxon>Fungi</taxon>
        <taxon>Dikarya</taxon>
        <taxon>Ascomycota</taxon>
        <taxon>Pezizomycotina</taxon>
        <taxon>Dothideomycetes</taxon>
        <taxon>Dothideomycetes incertae sedis</taxon>
        <taxon>Botryosphaeriales</taxon>
        <taxon>Phyllostictaceae</taxon>
        <taxon>Phyllosticta</taxon>
    </lineage>
</organism>
<evidence type="ECO:0000313" key="7">
    <source>
        <dbReference type="Proteomes" id="UP001367316"/>
    </source>
</evidence>
<dbReference type="Pfam" id="PF00512">
    <property type="entry name" value="HisKA"/>
    <property type="match status" value="1"/>
</dbReference>
<dbReference type="InterPro" id="IPR036890">
    <property type="entry name" value="HATPase_C_sf"/>
</dbReference>
<reference evidence="6 7" key="1">
    <citation type="submission" date="2024-04" db="EMBL/GenBank/DDBJ databases">
        <title>Phyllosticta paracitricarpa is synonymous to the EU quarantine fungus P. citricarpa based on phylogenomic analyses.</title>
        <authorList>
            <consortium name="Lawrence Berkeley National Laboratory"/>
            <person name="Van ingen-buijs V.A."/>
            <person name="Van westerhoven A.C."/>
            <person name="Haridas S."/>
            <person name="Skiadas P."/>
            <person name="Martin F."/>
            <person name="Groenewald J.Z."/>
            <person name="Crous P.W."/>
            <person name="Seidl M.F."/>
        </authorList>
    </citation>
    <scope>NUCLEOTIDE SEQUENCE [LARGE SCALE GENOMIC DNA]</scope>
    <source>
        <strain evidence="6 7">CBS 141358</strain>
    </source>
</reference>
<dbReference type="InterPro" id="IPR003661">
    <property type="entry name" value="HisK_dim/P_dom"/>
</dbReference>
<dbReference type="Proteomes" id="UP001367316">
    <property type="component" value="Unassembled WGS sequence"/>
</dbReference>
<gene>
    <name evidence="6" type="ORF">JOL62DRAFT_615745</name>
</gene>
<feature type="compositionally biased region" description="Polar residues" evidence="3">
    <location>
        <begin position="736"/>
        <end position="749"/>
    </location>
</feature>
<dbReference type="InterPro" id="IPR003594">
    <property type="entry name" value="HATPase_dom"/>
</dbReference>